<dbReference type="Gene3D" id="3.40.50.150">
    <property type="entry name" value="Vaccinia Virus protein VP39"/>
    <property type="match status" value="1"/>
</dbReference>
<feature type="domain" description="Methyltransferase" evidence="4">
    <location>
        <begin position="60"/>
        <end position="141"/>
    </location>
</feature>
<dbReference type="GO" id="GO:0032259">
    <property type="term" value="P:methylation"/>
    <property type="evidence" value="ECO:0007669"/>
    <property type="project" value="UniProtKB-KW"/>
</dbReference>
<keyword evidence="6" id="KW-1185">Reference proteome</keyword>
<proteinExistence type="predicted"/>
<dbReference type="InterPro" id="IPR041698">
    <property type="entry name" value="Methyltransf_25"/>
</dbReference>
<accession>A0A9N8DPC4</accession>
<gene>
    <name evidence="5" type="ORF">SEMRO_191_G082320.1</name>
</gene>
<reference evidence="5" key="1">
    <citation type="submission" date="2020-06" db="EMBL/GenBank/DDBJ databases">
        <authorList>
            <consortium name="Plant Systems Biology data submission"/>
        </authorList>
    </citation>
    <scope>NUCLEOTIDE SEQUENCE</scope>
    <source>
        <strain evidence="5">D6</strain>
    </source>
</reference>
<keyword evidence="2" id="KW-0808">Transferase</keyword>
<comment type="caution">
    <text evidence="5">The sequence shown here is derived from an EMBL/GenBank/DDBJ whole genome shotgun (WGS) entry which is preliminary data.</text>
</comment>
<evidence type="ECO:0000256" key="2">
    <source>
        <dbReference type="ARBA" id="ARBA00022679"/>
    </source>
</evidence>
<evidence type="ECO:0000313" key="6">
    <source>
        <dbReference type="Proteomes" id="UP001153069"/>
    </source>
</evidence>
<evidence type="ECO:0000256" key="1">
    <source>
        <dbReference type="ARBA" id="ARBA00022603"/>
    </source>
</evidence>
<dbReference type="CDD" id="cd02440">
    <property type="entry name" value="AdoMet_MTases"/>
    <property type="match status" value="1"/>
</dbReference>
<name>A0A9N8DPC4_9STRA</name>
<sequence>MPCREFLRKAVEGYMFWLVLDYASSRSQEGNWFSEIGYRPDPVARYITQTAPWRNGRRKVLDWGCGGGGLSRALAEKGADHVLAVDMDVDATAAAQQTLEPFPNAMATGPCLDQGHISYSCQFDIVVSSAGALSFFTTDAPRLPMVHAWKQAVQACREGGIVVVSQGLKSWNFRMLALLVLSSGIGWHVKDPLLWDGQWWFEVAFWVGLANPFLRQSEDSRLALSIGYSIVGSIVSQNIARSFMLRRWRISSIMSAGCVALEFLRMLWREKRFVNQLKQQMRNAGLRDVKHCHRLVFPVTEPIAGWRASLASPTQVSALQPVQLPFLAAVVGVVIALPSKC</sequence>
<evidence type="ECO:0000259" key="4">
    <source>
        <dbReference type="Pfam" id="PF13649"/>
    </source>
</evidence>
<organism evidence="5 6">
    <name type="scientific">Seminavis robusta</name>
    <dbReference type="NCBI Taxonomy" id="568900"/>
    <lineage>
        <taxon>Eukaryota</taxon>
        <taxon>Sar</taxon>
        <taxon>Stramenopiles</taxon>
        <taxon>Ochrophyta</taxon>
        <taxon>Bacillariophyta</taxon>
        <taxon>Bacillariophyceae</taxon>
        <taxon>Bacillariophycidae</taxon>
        <taxon>Naviculales</taxon>
        <taxon>Naviculaceae</taxon>
        <taxon>Seminavis</taxon>
    </lineage>
</organism>
<dbReference type="GO" id="GO:0008168">
    <property type="term" value="F:methyltransferase activity"/>
    <property type="evidence" value="ECO:0007669"/>
    <property type="project" value="UniProtKB-KW"/>
</dbReference>
<dbReference type="Pfam" id="PF13649">
    <property type="entry name" value="Methyltransf_25"/>
    <property type="match status" value="1"/>
</dbReference>
<keyword evidence="1" id="KW-0489">Methyltransferase</keyword>
<dbReference type="InterPro" id="IPR029063">
    <property type="entry name" value="SAM-dependent_MTases_sf"/>
</dbReference>
<dbReference type="AlphaFoldDB" id="A0A9N8DPC4"/>
<keyword evidence="3" id="KW-0949">S-adenosyl-L-methionine</keyword>
<dbReference type="PANTHER" id="PTHR43464:SF19">
    <property type="entry name" value="UBIQUINONE BIOSYNTHESIS O-METHYLTRANSFERASE, MITOCHONDRIAL"/>
    <property type="match status" value="1"/>
</dbReference>
<evidence type="ECO:0000313" key="5">
    <source>
        <dbReference type="EMBL" id="CAB9504286.1"/>
    </source>
</evidence>
<dbReference type="PANTHER" id="PTHR43464">
    <property type="entry name" value="METHYLTRANSFERASE"/>
    <property type="match status" value="1"/>
</dbReference>
<dbReference type="Proteomes" id="UP001153069">
    <property type="component" value="Unassembled WGS sequence"/>
</dbReference>
<dbReference type="SUPFAM" id="SSF53335">
    <property type="entry name" value="S-adenosyl-L-methionine-dependent methyltransferases"/>
    <property type="match status" value="1"/>
</dbReference>
<protein>
    <recommendedName>
        <fullName evidence="4">Methyltransferase domain-containing protein</fullName>
    </recommendedName>
</protein>
<evidence type="ECO:0000256" key="3">
    <source>
        <dbReference type="ARBA" id="ARBA00022691"/>
    </source>
</evidence>
<dbReference type="EMBL" id="CAICTM010000190">
    <property type="protein sequence ID" value="CAB9504286.1"/>
    <property type="molecule type" value="Genomic_DNA"/>
</dbReference>